<accession>A0ACB0JD58</accession>
<keyword evidence="2" id="KW-1185">Reference proteome</keyword>
<protein>
    <submittedName>
        <fullName evidence="1">Uncharacterized protein</fullName>
    </submittedName>
</protein>
<gene>
    <name evidence="1" type="ORF">MILVUS5_LOCUS11697</name>
</gene>
<name>A0ACB0JD58_TRIPR</name>
<dbReference type="Proteomes" id="UP001177021">
    <property type="component" value="Unassembled WGS sequence"/>
</dbReference>
<evidence type="ECO:0000313" key="2">
    <source>
        <dbReference type="Proteomes" id="UP001177021"/>
    </source>
</evidence>
<sequence length="426" mass="47198">MDVKALAKSKRDHTRHLNKKHHGNHKLKTQSQSSFSSSIPNQNDAVKEPFGKQQVIENKTNRSKFHGGSSALPGNWDRYEEEEEEAEFDSVPQSGSKTLDVVVPKSKGADFRHLVAEAQFYADKTLDDFNELVPWEFGVGLSYILAVRGEGILSWDGYDNFVVQDNKTSSANQEASFISLNLHAIAEKLAKVDLSKRLFVEADLLPSELFVEDLAVASDEPDRHETTEDCELAKRISKELNLVDSAADQFTSSSSCSSSHAASASARSNDFFTPGSNINAEFQQVGNSAKNEAFQPSAETNLQFIKDTVVKHSAFEVAAAEKELDMLLDSLDETKSCDSFTVPLGVSSMDLPKISNKEPVQSRILSISTSLDDALDNLLEETSTMMNPHVLSWPQEEKPVQHSMLSSHSQNKEKVSDDFDSWFDTL</sequence>
<organism evidence="1 2">
    <name type="scientific">Trifolium pratense</name>
    <name type="common">Red clover</name>
    <dbReference type="NCBI Taxonomy" id="57577"/>
    <lineage>
        <taxon>Eukaryota</taxon>
        <taxon>Viridiplantae</taxon>
        <taxon>Streptophyta</taxon>
        <taxon>Embryophyta</taxon>
        <taxon>Tracheophyta</taxon>
        <taxon>Spermatophyta</taxon>
        <taxon>Magnoliopsida</taxon>
        <taxon>eudicotyledons</taxon>
        <taxon>Gunneridae</taxon>
        <taxon>Pentapetalae</taxon>
        <taxon>rosids</taxon>
        <taxon>fabids</taxon>
        <taxon>Fabales</taxon>
        <taxon>Fabaceae</taxon>
        <taxon>Papilionoideae</taxon>
        <taxon>50 kb inversion clade</taxon>
        <taxon>NPAAA clade</taxon>
        <taxon>Hologalegina</taxon>
        <taxon>IRL clade</taxon>
        <taxon>Trifolieae</taxon>
        <taxon>Trifolium</taxon>
    </lineage>
</organism>
<reference evidence="1" key="1">
    <citation type="submission" date="2023-10" db="EMBL/GenBank/DDBJ databases">
        <authorList>
            <person name="Rodriguez Cubillos JULIANA M."/>
            <person name="De Vega J."/>
        </authorList>
    </citation>
    <scope>NUCLEOTIDE SEQUENCE</scope>
</reference>
<evidence type="ECO:0000313" key="1">
    <source>
        <dbReference type="EMBL" id="CAJ2642191.1"/>
    </source>
</evidence>
<dbReference type="EMBL" id="CASHSV030000024">
    <property type="protein sequence ID" value="CAJ2642191.1"/>
    <property type="molecule type" value="Genomic_DNA"/>
</dbReference>
<comment type="caution">
    <text evidence="1">The sequence shown here is derived from an EMBL/GenBank/DDBJ whole genome shotgun (WGS) entry which is preliminary data.</text>
</comment>
<proteinExistence type="predicted"/>